<gene>
    <name evidence="1" type="primary">cysE</name>
</gene>
<dbReference type="InterPro" id="IPR011004">
    <property type="entry name" value="Trimer_LpxA-like_sf"/>
</dbReference>
<dbReference type="RefSeq" id="WP_005428152.1">
    <property type="nucleotide sequence ID" value="NZ_CP023710.1"/>
</dbReference>
<evidence type="ECO:0000313" key="1">
    <source>
        <dbReference type="EMBL" id="QFF90651.1"/>
    </source>
</evidence>
<dbReference type="GO" id="GO:0006535">
    <property type="term" value="P:cysteine biosynthetic process from serine"/>
    <property type="evidence" value="ECO:0007669"/>
    <property type="project" value="InterPro"/>
</dbReference>
<dbReference type="Gene3D" id="2.160.10.10">
    <property type="entry name" value="Hexapeptide repeat proteins"/>
    <property type="match status" value="1"/>
</dbReference>
<keyword evidence="1" id="KW-0808">Transferase</keyword>
<dbReference type="PIRSF" id="PIRSF000441">
    <property type="entry name" value="CysE"/>
    <property type="match status" value="1"/>
</dbReference>
<dbReference type="AlphaFoldDB" id="A0A5P5X5X9"/>
<dbReference type="SUPFAM" id="SSF51161">
    <property type="entry name" value="Trimeric LpxA-like enzymes"/>
    <property type="match status" value="1"/>
</dbReference>
<dbReference type="GO" id="GO:0005737">
    <property type="term" value="C:cytoplasm"/>
    <property type="evidence" value="ECO:0007669"/>
    <property type="project" value="InterPro"/>
</dbReference>
<dbReference type="EMBL" id="MK473656">
    <property type="protein sequence ID" value="QFF90651.1"/>
    <property type="molecule type" value="Genomic_DNA"/>
</dbReference>
<dbReference type="GO" id="GO:0009001">
    <property type="term" value="F:serine O-acetyltransferase activity"/>
    <property type="evidence" value="ECO:0007669"/>
    <property type="project" value="InterPro"/>
</dbReference>
<reference evidence="1" key="1">
    <citation type="journal article" date="2019" name="Int. J. Food Microbiol.">
        <title>Developing a novel molecular serotyping system based on capsular polysaccharide synthesis gene clusters of Vibrio parahaemolyticus.</title>
        <authorList>
            <person name="Pang Y."/>
            <person name="Guo X."/>
            <person name="Tian X."/>
            <person name="Liu F."/>
            <person name="Wang L."/>
            <person name="Wu J."/>
            <person name="Zhang S."/>
            <person name="Li S."/>
            <person name="Liu B."/>
        </authorList>
    </citation>
    <scope>NUCLEOTIDE SEQUENCE</scope>
    <source>
        <strain evidence="1">G3501</strain>
    </source>
</reference>
<dbReference type="PANTHER" id="PTHR42811">
    <property type="entry name" value="SERINE ACETYLTRANSFERASE"/>
    <property type="match status" value="1"/>
</dbReference>
<name>A0A5P5X5X9_VIBPH</name>
<dbReference type="InterPro" id="IPR005881">
    <property type="entry name" value="Ser_O-AcTrfase"/>
</dbReference>
<protein>
    <submittedName>
        <fullName evidence="1">Serine acetyltransferase</fullName>
    </submittedName>
</protein>
<sequence>MIKAIYKVINPSEQLVFFYRLYSWLYNTRITRPLSYLLYMIVRIVYSSDIHPASKIGKGLSIRHHFGIVIGKNAVIGNDVIIYNDVSIGQLNVDDSCMPVIGSNSIIYKGAVIVGNVTLPENTIISANKLVKPS</sequence>
<proteinExistence type="predicted"/>
<organism evidence="1">
    <name type="scientific">Vibrio parahaemolyticus</name>
    <dbReference type="NCBI Taxonomy" id="670"/>
    <lineage>
        <taxon>Bacteria</taxon>
        <taxon>Pseudomonadati</taxon>
        <taxon>Pseudomonadota</taxon>
        <taxon>Gammaproteobacteria</taxon>
        <taxon>Vibrionales</taxon>
        <taxon>Vibrionaceae</taxon>
        <taxon>Vibrio</taxon>
    </lineage>
</organism>
<accession>A0A5P5X5X9</accession>